<dbReference type="InParanoid" id="A0A7R8UJX2"/>
<proteinExistence type="predicted"/>
<dbReference type="OrthoDB" id="1293114at2759"/>
<name>A0A7R8UJX2_HERIL</name>
<keyword evidence="3" id="KW-1185">Reference proteome</keyword>
<evidence type="ECO:0000256" key="1">
    <source>
        <dbReference type="SAM" id="MobiDB-lite"/>
    </source>
</evidence>
<feature type="compositionally biased region" description="Low complexity" evidence="1">
    <location>
        <begin position="151"/>
        <end position="232"/>
    </location>
</feature>
<evidence type="ECO:0000313" key="3">
    <source>
        <dbReference type="Proteomes" id="UP000594454"/>
    </source>
</evidence>
<dbReference type="Proteomes" id="UP000594454">
    <property type="component" value="Chromosome 2"/>
</dbReference>
<feature type="compositionally biased region" description="Polar residues" evidence="1">
    <location>
        <begin position="136"/>
        <end position="150"/>
    </location>
</feature>
<feature type="compositionally biased region" description="Low complexity" evidence="1">
    <location>
        <begin position="407"/>
        <end position="416"/>
    </location>
</feature>
<gene>
    <name evidence="2" type="ORF">HERILL_LOCUS4979</name>
</gene>
<sequence length="537" mass="60637">MLILQKNNVLDWVVSENRIESIEFHVNRFNSSVKCFCKAADSEIRNVNKLGSLNSVILKRMLEHITGNCFEMSCKYQIAANLLKRLSYLQATEYLQLNKKYKSFLERYKRVAWPPVDSAPVYATVPQAQNPPPSTYEVSSQIQPKSAPTNYSQPQQYQQSYQPQYQQPQQQEPHYQQPKPQYQQPQPQSHYQQSQPQYNNVQQPQPQYQAPHYQSSPAPQYQSYPSQPQTQYGGAPAPAQSSTVSFAGGIAKSSSPSRPIARQYVPGQISVQGEYQQPEQYQAPGQYQTPGQYQAPGQHQTLGQYQPPAPSTFETLSPQPTAAYSSPSQPSPQSPRGWTHVRPPTPTRTGYTVQPSFPQYQRTNSAPSASDSYQGAYQPTQNHYQPQATQAFQPVSHQPSAQNYQAQNYAQPQSQQHHTQAPPQTSPYGRGQSPGVIQLRRETPVSQKPAPVYTSQPVTASLGGGSKMRGDLKWPPPEYKSQAEAENEERRRIAMGPVCRPRRVQKDYTGFFAKNALNHYYPGYKVPPGTQHMYTQY</sequence>
<feature type="compositionally biased region" description="Low complexity" evidence="1">
    <location>
        <begin position="317"/>
        <end position="328"/>
    </location>
</feature>
<dbReference type="EMBL" id="LR899010">
    <property type="protein sequence ID" value="CAD7081897.1"/>
    <property type="molecule type" value="Genomic_DNA"/>
</dbReference>
<organism evidence="2 3">
    <name type="scientific">Hermetia illucens</name>
    <name type="common">Black soldier fly</name>
    <dbReference type="NCBI Taxonomy" id="343691"/>
    <lineage>
        <taxon>Eukaryota</taxon>
        <taxon>Metazoa</taxon>
        <taxon>Ecdysozoa</taxon>
        <taxon>Arthropoda</taxon>
        <taxon>Hexapoda</taxon>
        <taxon>Insecta</taxon>
        <taxon>Pterygota</taxon>
        <taxon>Neoptera</taxon>
        <taxon>Endopterygota</taxon>
        <taxon>Diptera</taxon>
        <taxon>Brachycera</taxon>
        <taxon>Stratiomyomorpha</taxon>
        <taxon>Stratiomyidae</taxon>
        <taxon>Hermetiinae</taxon>
        <taxon>Hermetia</taxon>
    </lineage>
</organism>
<feature type="region of interest" description="Disordered" evidence="1">
    <location>
        <begin position="124"/>
        <end position="379"/>
    </location>
</feature>
<feature type="compositionally biased region" description="Polar residues" evidence="1">
    <location>
        <begin position="417"/>
        <end position="427"/>
    </location>
</feature>
<feature type="region of interest" description="Disordered" evidence="1">
    <location>
        <begin position="407"/>
        <end position="488"/>
    </location>
</feature>
<accession>A0A7R8UJX2</accession>
<feature type="compositionally biased region" description="Polar residues" evidence="1">
    <location>
        <begin position="269"/>
        <end position="304"/>
    </location>
</feature>
<reference evidence="2 3" key="1">
    <citation type="submission" date="2020-11" db="EMBL/GenBank/DDBJ databases">
        <authorList>
            <person name="Wallbank WR R."/>
            <person name="Pardo Diaz C."/>
            <person name="Kozak K."/>
            <person name="Martin S."/>
            <person name="Jiggins C."/>
            <person name="Moest M."/>
            <person name="Warren A I."/>
            <person name="Generalovic N T."/>
            <person name="Byers J.R.P. K."/>
            <person name="Montejo-Kovacevich G."/>
            <person name="Yen C E."/>
        </authorList>
    </citation>
    <scope>NUCLEOTIDE SEQUENCE [LARGE SCALE GENOMIC DNA]</scope>
</reference>
<evidence type="ECO:0000313" key="2">
    <source>
        <dbReference type="EMBL" id="CAD7081897.1"/>
    </source>
</evidence>
<feature type="compositionally biased region" description="Polar residues" evidence="1">
    <location>
        <begin position="347"/>
        <end position="379"/>
    </location>
</feature>
<dbReference type="AlphaFoldDB" id="A0A7R8UJX2"/>
<protein>
    <submittedName>
        <fullName evidence="2">Uncharacterized protein</fullName>
    </submittedName>
</protein>